<dbReference type="EMBL" id="FXUI01000006">
    <property type="protein sequence ID" value="SMP72203.1"/>
    <property type="molecule type" value="Genomic_DNA"/>
</dbReference>
<evidence type="ECO:0000313" key="2">
    <source>
        <dbReference type="Proteomes" id="UP001157910"/>
    </source>
</evidence>
<protein>
    <submittedName>
        <fullName evidence="1">Uncharacterized protein</fullName>
    </submittedName>
</protein>
<dbReference type="RefSeq" id="WP_283406365.1">
    <property type="nucleotide sequence ID" value="NZ_FXUI01000006.1"/>
</dbReference>
<reference evidence="1 2" key="1">
    <citation type="submission" date="2017-05" db="EMBL/GenBank/DDBJ databases">
        <authorList>
            <person name="Varghese N."/>
            <person name="Submissions S."/>
        </authorList>
    </citation>
    <scope>NUCLEOTIDE SEQUENCE [LARGE SCALE GENOMIC DNA]</scope>
    <source>
        <strain evidence="1 2">SM16</strain>
    </source>
</reference>
<sequence length="124" mass="13642">MMPVIGWKLKPDERAQLLDQFPPNWPDVIADHVTLKAHASSKEPLPLQKAAEIVGSVDDGEGLQALIVSIGGSTDRPDGSTYHITWSLDRSRGRKAVQSNDVIADRGWEPLPVPIQVEIEPARF</sequence>
<keyword evidence="2" id="KW-1185">Reference proteome</keyword>
<accession>A0ABY1QIZ9</accession>
<dbReference type="Proteomes" id="UP001157910">
    <property type="component" value="Unassembled WGS sequence"/>
</dbReference>
<proteinExistence type="predicted"/>
<evidence type="ECO:0000313" key="1">
    <source>
        <dbReference type="EMBL" id="SMP72203.1"/>
    </source>
</evidence>
<comment type="caution">
    <text evidence="1">The sequence shown here is derived from an EMBL/GenBank/DDBJ whole genome shotgun (WGS) entry which is preliminary data.</text>
</comment>
<organism evidence="1 2">
    <name type="scientific">Novosphingobium panipatense</name>
    <dbReference type="NCBI Taxonomy" id="428991"/>
    <lineage>
        <taxon>Bacteria</taxon>
        <taxon>Pseudomonadati</taxon>
        <taxon>Pseudomonadota</taxon>
        <taxon>Alphaproteobacteria</taxon>
        <taxon>Sphingomonadales</taxon>
        <taxon>Sphingomonadaceae</taxon>
        <taxon>Novosphingobium</taxon>
    </lineage>
</organism>
<name>A0ABY1QIZ9_9SPHN</name>
<gene>
    <name evidence="1" type="ORF">SAMN06296065_106153</name>
</gene>